<keyword evidence="2" id="KW-1185">Reference proteome</keyword>
<organism evidence="1 2">
    <name type="scientific">Pseudolycoriella hygida</name>
    <dbReference type="NCBI Taxonomy" id="35572"/>
    <lineage>
        <taxon>Eukaryota</taxon>
        <taxon>Metazoa</taxon>
        <taxon>Ecdysozoa</taxon>
        <taxon>Arthropoda</taxon>
        <taxon>Hexapoda</taxon>
        <taxon>Insecta</taxon>
        <taxon>Pterygota</taxon>
        <taxon>Neoptera</taxon>
        <taxon>Endopterygota</taxon>
        <taxon>Diptera</taxon>
        <taxon>Nematocera</taxon>
        <taxon>Sciaroidea</taxon>
        <taxon>Sciaridae</taxon>
        <taxon>Pseudolycoriella</taxon>
    </lineage>
</organism>
<dbReference type="EMBL" id="WJQU01000001">
    <property type="protein sequence ID" value="KAJ6647933.1"/>
    <property type="molecule type" value="Genomic_DNA"/>
</dbReference>
<reference evidence="1" key="1">
    <citation type="submission" date="2022-07" db="EMBL/GenBank/DDBJ databases">
        <authorList>
            <person name="Trinca V."/>
            <person name="Uliana J.V.C."/>
            <person name="Torres T.T."/>
            <person name="Ward R.J."/>
            <person name="Monesi N."/>
        </authorList>
    </citation>
    <scope>NUCLEOTIDE SEQUENCE</scope>
    <source>
        <strain evidence="1">HSMRA1968</strain>
        <tissue evidence="1">Whole embryos</tissue>
    </source>
</reference>
<accession>A0A9Q0S8G9</accession>
<sequence>MGNHLVHTSISANEVTLIATIVHIFSPLKLPSGVISSSRSFKNNLSKKLNATDVSLNAHSTPIELDEDNIDTLTLTVTDKEIAELNNGAAGISIKTAPQPIIFSNNKRARNSSAEGSNLSTSVVQPLRKIRKMMEPLKSEKAMERPVKHLVRLVPDIEDIFLFTNSHGKVLHASVMSELKKVKDPNIIFEFCDFERGRHKFVCPNETAKNWALNIVPSLSGL</sequence>
<comment type="caution">
    <text evidence="1">The sequence shown here is derived from an EMBL/GenBank/DDBJ whole genome shotgun (WGS) entry which is preliminary data.</text>
</comment>
<evidence type="ECO:0000313" key="2">
    <source>
        <dbReference type="Proteomes" id="UP001151699"/>
    </source>
</evidence>
<dbReference type="Proteomes" id="UP001151699">
    <property type="component" value="Chromosome A"/>
</dbReference>
<proteinExistence type="predicted"/>
<protein>
    <submittedName>
        <fullName evidence="1">Uncharacterized protein</fullName>
    </submittedName>
</protein>
<evidence type="ECO:0000313" key="1">
    <source>
        <dbReference type="EMBL" id="KAJ6647933.1"/>
    </source>
</evidence>
<dbReference type="AlphaFoldDB" id="A0A9Q0S8G9"/>
<name>A0A9Q0S8G9_9DIPT</name>
<gene>
    <name evidence="1" type="ORF">Bhyg_03158</name>
</gene>